<dbReference type="GO" id="GO:0000976">
    <property type="term" value="F:transcription cis-regulatory region binding"/>
    <property type="evidence" value="ECO:0007669"/>
    <property type="project" value="InterPro"/>
</dbReference>
<gene>
    <name evidence="4" type="ORF">NA57DRAFT_62417</name>
</gene>
<comment type="subcellular location">
    <subcellularLocation>
        <location evidence="1">Nucleus</location>
    </subcellularLocation>
</comment>
<dbReference type="Gene3D" id="1.20.5.170">
    <property type="match status" value="1"/>
</dbReference>
<dbReference type="PANTHER" id="PTHR40621:SF6">
    <property type="entry name" value="AP-1-LIKE TRANSCRIPTION FACTOR YAP1-RELATED"/>
    <property type="match status" value="1"/>
</dbReference>
<evidence type="ECO:0000256" key="3">
    <source>
        <dbReference type="SAM" id="MobiDB-lite"/>
    </source>
</evidence>
<dbReference type="InterPro" id="IPR046347">
    <property type="entry name" value="bZIP_sf"/>
</dbReference>
<dbReference type="SUPFAM" id="SSF57959">
    <property type="entry name" value="Leucine zipper domain"/>
    <property type="match status" value="1"/>
</dbReference>
<feature type="compositionally biased region" description="Basic and acidic residues" evidence="3">
    <location>
        <begin position="1"/>
        <end position="31"/>
    </location>
</feature>
<dbReference type="Proteomes" id="UP000799772">
    <property type="component" value="Unassembled WGS sequence"/>
</dbReference>
<keyword evidence="2" id="KW-0539">Nucleus</keyword>
<reference evidence="4" key="1">
    <citation type="journal article" date="2020" name="Stud. Mycol.">
        <title>101 Dothideomycetes genomes: a test case for predicting lifestyles and emergence of pathogens.</title>
        <authorList>
            <person name="Haridas S."/>
            <person name="Albert R."/>
            <person name="Binder M."/>
            <person name="Bloem J."/>
            <person name="Labutti K."/>
            <person name="Salamov A."/>
            <person name="Andreopoulos B."/>
            <person name="Baker S."/>
            <person name="Barry K."/>
            <person name="Bills G."/>
            <person name="Bluhm B."/>
            <person name="Cannon C."/>
            <person name="Castanera R."/>
            <person name="Culley D."/>
            <person name="Daum C."/>
            <person name="Ezra D."/>
            <person name="Gonzalez J."/>
            <person name="Henrissat B."/>
            <person name="Kuo A."/>
            <person name="Liang C."/>
            <person name="Lipzen A."/>
            <person name="Lutzoni F."/>
            <person name="Magnuson J."/>
            <person name="Mondo S."/>
            <person name="Nolan M."/>
            <person name="Ohm R."/>
            <person name="Pangilinan J."/>
            <person name="Park H.-J."/>
            <person name="Ramirez L."/>
            <person name="Alfaro M."/>
            <person name="Sun H."/>
            <person name="Tritt A."/>
            <person name="Yoshinaga Y."/>
            <person name="Zwiers L.-H."/>
            <person name="Turgeon B."/>
            <person name="Goodwin S."/>
            <person name="Spatafora J."/>
            <person name="Crous P."/>
            <person name="Grigoriev I."/>
        </authorList>
    </citation>
    <scope>NUCLEOTIDE SEQUENCE</scope>
    <source>
        <strain evidence="4">CBS 133067</strain>
    </source>
</reference>
<protein>
    <recommendedName>
        <fullName evidence="6">BZIP domain-containing protein</fullName>
    </recommendedName>
</protein>
<proteinExistence type="predicted"/>
<dbReference type="OrthoDB" id="2590011at2759"/>
<dbReference type="InterPro" id="IPR050936">
    <property type="entry name" value="AP-1-like"/>
</dbReference>
<dbReference type="CDD" id="cd14688">
    <property type="entry name" value="bZIP_YAP"/>
    <property type="match status" value="1"/>
</dbReference>
<dbReference type="GO" id="GO:0001228">
    <property type="term" value="F:DNA-binding transcription activator activity, RNA polymerase II-specific"/>
    <property type="evidence" value="ECO:0007669"/>
    <property type="project" value="TreeGrafter"/>
</dbReference>
<comment type="caution">
    <text evidence="4">The sequence shown here is derived from an EMBL/GenBank/DDBJ whole genome shotgun (WGS) entry which is preliminary data.</text>
</comment>
<evidence type="ECO:0000313" key="4">
    <source>
        <dbReference type="EMBL" id="KAF2092550.1"/>
    </source>
</evidence>
<keyword evidence="5" id="KW-1185">Reference proteome</keyword>
<dbReference type="AlphaFoldDB" id="A0A9P4I4H0"/>
<evidence type="ECO:0000256" key="1">
    <source>
        <dbReference type="ARBA" id="ARBA00004123"/>
    </source>
</evidence>
<evidence type="ECO:0000256" key="2">
    <source>
        <dbReference type="ARBA" id="ARBA00023242"/>
    </source>
</evidence>
<sequence>MTANPRKETLAERAKRFVGDALEHEEGRDASAESSAEPTIARSSHTRRREQVLQAQRAHRQRTQGYIKALENEILRLRARENALLRDTALIRDHVSVLEQTLLTNGIGIPRVQGLSNLETPFDVSSGVASGTPFDMSSVAGSIPSSVPSSTGIDDQFSNVTIDLRDMQNIEAERWCSTNAAEHEPRSFEVPSFDPVMWENFVQQEGGTSAAGAHFGPLDAQTGINFILELERPCLPHVKYRYLQEMPPAARGVVPDYNAGPGHVFTATEQIVNLQRSPSPSLATSAPQPQTREQRQEHSQGRFQRPPQMSPQEQFRPMQDVQEAFNQPFNMPKEQIDKLLETSSQLELHTEVTPVQIWARLSGISSQFPIGRGLLQALKDEFLNYY</sequence>
<dbReference type="GO" id="GO:0090575">
    <property type="term" value="C:RNA polymerase II transcription regulator complex"/>
    <property type="evidence" value="ECO:0007669"/>
    <property type="project" value="TreeGrafter"/>
</dbReference>
<evidence type="ECO:0000313" key="5">
    <source>
        <dbReference type="Proteomes" id="UP000799772"/>
    </source>
</evidence>
<feature type="region of interest" description="Disordered" evidence="3">
    <location>
        <begin position="1"/>
        <end position="62"/>
    </location>
</feature>
<feature type="region of interest" description="Disordered" evidence="3">
    <location>
        <begin position="275"/>
        <end position="315"/>
    </location>
</feature>
<dbReference type="EMBL" id="ML978145">
    <property type="protein sequence ID" value="KAF2092550.1"/>
    <property type="molecule type" value="Genomic_DNA"/>
</dbReference>
<feature type="compositionally biased region" description="Polar residues" evidence="3">
    <location>
        <begin position="32"/>
        <end position="43"/>
    </location>
</feature>
<evidence type="ECO:0008006" key="6">
    <source>
        <dbReference type="Google" id="ProtNLM"/>
    </source>
</evidence>
<organism evidence="4 5">
    <name type="scientific">Rhizodiscina lignyota</name>
    <dbReference type="NCBI Taxonomy" id="1504668"/>
    <lineage>
        <taxon>Eukaryota</taxon>
        <taxon>Fungi</taxon>
        <taxon>Dikarya</taxon>
        <taxon>Ascomycota</taxon>
        <taxon>Pezizomycotina</taxon>
        <taxon>Dothideomycetes</taxon>
        <taxon>Pleosporomycetidae</taxon>
        <taxon>Aulographales</taxon>
        <taxon>Rhizodiscinaceae</taxon>
        <taxon>Rhizodiscina</taxon>
    </lineage>
</organism>
<accession>A0A9P4I4H0</accession>
<dbReference type="PANTHER" id="PTHR40621">
    <property type="entry name" value="TRANSCRIPTION FACTOR KAPC-RELATED"/>
    <property type="match status" value="1"/>
</dbReference>
<name>A0A9P4I4H0_9PEZI</name>
<feature type="compositionally biased region" description="Polar residues" evidence="3">
    <location>
        <begin position="275"/>
        <end position="291"/>
    </location>
</feature>